<dbReference type="Gene3D" id="2.70.98.10">
    <property type="match status" value="1"/>
</dbReference>
<sequence length="1082" mass="115205">MLAPALAVALLAGGLAAPATASAQPVADPTTLVNPFVGTQNFGNTFPGASAPFGMVQVSPDTGGQGGYDYKQDQIHGFSQTHLSGVGCGVAGELPIMPTTGPVDSVEHTGYRSKYSHDDEEASPGYYRVGLSRYGINAELTATERTGWQRYTFPATAAANVLFNTGKANQGVHDSEIHVVGDRTIEGRVRAGGFCAGKDDHTVFFSASFDRPFSAFGTWRGTTKRPDTRDAAGAGGNGAWVTFDAATDRDVVVKVGLSYTGLDGARRNLTAETGAAHDFDAVRAKLHQAWQQRLRSVSVGGGSTERQTAFYTALYHSLLHPNLAGDVDGKYLGFDDKVRTATDFTPYQNLSLWDTYRPQNQLLEMLEPQVARDVALSVLAAGRDGGWLPRWALANSETNIMTGDPVTPFLVEAWSKGLLTGHEREAYTLLRKNATATPPAGSVYNGRSGVDYYNKRGYIPSGLKLGVDCAHKGGDNDCVHPASATMEYAAADASLALLADALGERADARMFGERGQWYRNLWDKGISQFRPRTTDGTWVTPYDPVGAGHQFHEGGAYQYQWLVPQDPAGLVELMGGRKATEQRLDRFFAYDKLLRDPAGTARKDWITDPYDYYGKPTYNPNNEPDLHAPYMYLWAGAPAKTATVVRAAMTLFTTGPDGMTGNDDLGTMSAWYVFSSLGLYPTMSGANFLALSSPQFPSATVRIGDWGGRQGGTLTVTAPGASDANRYVQRVSLDNRPVTRTWLSWADLARGGTLAHTLGSTPSNWGTGRQDEPPSINRSIGDLRHHLDASLRQPTAVLPTSASPQQATLPLDVLGQSPGVLAAQIRTTAPAGWRLDAPQAPILLRSQRLPTQQTVPLALTVPAGTPAGKYPVLVRAEALDGNKVVRELTVELRTAATCASTSGTQCAVNLATVADHDGTATVTASAEGNFDGGGWSYDAALLPAPGPVTWAATTYAAPDPSGTKPNFVESRGQSLLLPEGRHSSLKLVSASHNGPVTAPLSIRYADGTTVDAALAVGDWAGSTPAGTTVLLEMPHRIKAGTGIDGPPVRLFGQTVPLDPAKAIRSITLPNDPRIELYALTLS</sequence>
<reference evidence="4 5" key="1">
    <citation type="submission" date="2020-08" db="EMBL/GenBank/DDBJ databases">
        <title>Sequencing the genomes of 1000 actinobacteria strains.</title>
        <authorList>
            <person name="Klenk H.-P."/>
        </authorList>
    </citation>
    <scope>NUCLEOTIDE SEQUENCE [LARGE SCALE GENOMIC DNA]</scope>
    <source>
        <strain evidence="4 5">DSM 44230</strain>
    </source>
</reference>
<dbReference type="InterPro" id="IPR014718">
    <property type="entry name" value="GH-type_carb-bd"/>
</dbReference>
<evidence type="ECO:0000259" key="3">
    <source>
        <dbReference type="Pfam" id="PF17678"/>
    </source>
</evidence>
<feature type="chain" id="PRO_5030969761" evidence="1">
    <location>
        <begin position="24"/>
        <end position="1082"/>
    </location>
</feature>
<proteinExistence type="predicted"/>
<dbReference type="PANTHER" id="PTHR12143:SF39">
    <property type="entry name" value="SECRETED PROTEIN"/>
    <property type="match status" value="1"/>
</dbReference>
<feature type="signal peptide" evidence="1">
    <location>
        <begin position="1"/>
        <end position="23"/>
    </location>
</feature>
<gene>
    <name evidence="4" type="ORF">HNR67_007582</name>
</gene>
<dbReference type="Proteomes" id="UP000533598">
    <property type="component" value="Unassembled WGS sequence"/>
</dbReference>
<dbReference type="Gene3D" id="3.30.2080.10">
    <property type="entry name" value="GH92 mannosidase domain"/>
    <property type="match status" value="1"/>
</dbReference>
<dbReference type="EMBL" id="JACHMH010000001">
    <property type="protein sequence ID" value="MBB4681464.1"/>
    <property type="molecule type" value="Genomic_DNA"/>
</dbReference>
<feature type="domain" description="Glycosyl hydrolase family 92 N-terminal" evidence="3">
    <location>
        <begin position="32"/>
        <end position="258"/>
    </location>
</feature>
<dbReference type="Pfam" id="PF17678">
    <property type="entry name" value="Glyco_hydro_92N"/>
    <property type="match status" value="1"/>
</dbReference>
<dbReference type="InterPro" id="IPR008928">
    <property type="entry name" value="6-hairpin_glycosidase_sf"/>
</dbReference>
<dbReference type="InterPro" id="IPR012939">
    <property type="entry name" value="Glyco_hydro_92"/>
</dbReference>
<organism evidence="4 5">
    <name type="scientific">Crossiella cryophila</name>
    <dbReference type="NCBI Taxonomy" id="43355"/>
    <lineage>
        <taxon>Bacteria</taxon>
        <taxon>Bacillati</taxon>
        <taxon>Actinomycetota</taxon>
        <taxon>Actinomycetes</taxon>
        <taxon>Pseudonocardiales</taxon>
        <taxon>Pseudonocardiaceae</taxon>
        <taxon>Crossiella</taxon>
    </lineage>
</organism>
<evidence type="ECO:0000256" key="1">
    <source>
        <dbReference type="SAM" id="SignalP"/>
    </source>
</evidence>
<accession>A0A7W7CHS4</accession>
<dbReference type="InterPro" id="IPR005887">
    <property type="entry name" value="GH92_a_mannosidase_put"/>
</dbReference>
<dbReference type="Pfam" id="PF07971">
    <property type="entry name" value="Glyco_hydro_92"/>
    <property type="match status" value="1"/>
</dbReference>
<protein>
    <submittedName>
        <fullName evidence="4">Putative alpha-1,2-mannosidase</fullName>
    </submittedName>
</protein>
<name>A0A7W7CHS4_9PSEU</name>
<comment type="caution">
    <text evidence="4">The sequence shown here is derived from an EMBL/GenBank/DDBJ whole genome shotgun (WGS) entry which is preliminary data.</text>
</comment>
<dbReference type="GO" id="GO:0000224">
    <property type="term" value="F:peptide-N4-(N-acetyl-beta-glucosaminyl)asparagine amidase activity"/>
    <property type="evidence" value="ECO:0007669"/>
    <property type="project" value="TreeGrafter"/>
</dbReference>
<dbReference type="GO" id="GO:0005829">
    <property type="term" value="C:cytosol"/>
    <property type="evidence" value="ECO:0007669"/>
    <property type="project" value="TreeGrafter"/>
</dbReference>
<keyword evidence="1" id="KW-0732">Signal</keyword>
<dbReference type="GO" id="GO:0006516">
    <property type="term" value="P:glycoprotein catabolic process"/>
    <property type="evidence" value="ECO:0007669"/>
    <property type="project" value="TreeGrafter"/>
</dbReference>
<evidence type="ECO:0000259" key="2">
    <source>
        <dbReference type="Pfam" id="PF07971"/>
    </source>
</evidence>
<dbReference type="PANTHER" id="PTHR12143">
    <property type="entry name" value="PEPTIDE N-GLYCANASE PNGASE -RELATED"/>
    <property type="match status" value="1"/>
</dbReference>
<dbReference type="NCBIfam" id="TIGR01180">
    <property type="entry name" value="aman2_put"/>
    <property type="match status" value="1"/>
</dbReference>
<evidence type="ECO:0000313" key="5">
    <source>
        <dbReference type="Proteomes" id="UP000533598"/>
    </source>
</evidence>
<dbReference type="GO" id="GO:0005975">
    <property type="term" value="P:carbohydrate metabolic process"/>
    <property type="evidence" value="ECO:0007669"/>
    <property type="project" value="InterPro"/>
</dbReference>
<dbReference type="InterPro" id="IPR041371">
    <property type="entry name" value="GH92_N"/>
</dbReference>
<dbReference type="RefSeq" id="WP_185008055.1">
    <property type="nucleotide sequence ID" value="NZ_BAAAUI010000008.1"/>
</dbReference>
<evidence type="ECO:0000313" key="4">
    <source>
        <dbReference type="EMBL" id="MBB4681464.1"/>
    </source>
</evidence>
<dbReference type="Gene3D" id="1.20.1050.60">
    <property type="entry name" value="alpha-1,2-mannosidase"/>
    <property type="match status" value="1"/>
</dbReference>
<dbReference type="SUPFAM" id="SSF48208">
    <property type="entry name" value="Six-hairpin glycosidases"/>
    <property type="match status" value="1"/>
</dbReference>
<dbReference type="GO" id="GO:0030246">
    <property type="term" value="F:carbohydrate binding"/>
    <property type="evidence" value="ECO:0007669"/>
    <property type="project" value="InterPro"/>
</dbReference>
<keyword evidence="5" id="KW-1185">Reference proteome</keyword>
<dbReference type="Gene3D" id="1.20.1610.10">
    <property type="entry name" value="alpha-1,2-mannosidases domains"/>
    <property type="match status" value="1"/>
</dbReference>
<dbReference type="InterPro" id="IPR050883">
    <property type="entry name" value="PNGase"/>
</dbReference>
<dbReference type="AlphaFoldDB" id="A0A7W7CHS4"/>
<feature type="domain" description="Glycosyl hydrolase family 92" evidence="2">
    <location>
        <begin position="264"/>
        <end position="759"/>
    </location>
</feature>